<keyword evidence="7" id="KW-0378">Hydrolase</keyword>
<dbReference type="InterPro" id="IPR036890">
    <property type="entry name" value="HATPase_C_sf"/>
</dbReference>
<proteinExistence type="predicted"/>
<dbReference type="SUPFAM" id="SSF47384">
    <property type="entry name" value="Homodimeric domain of signal transducing histidine kinase"/>
    <property type="match status" value="1"/>
</dbReference>
<dbReference type="AlphaFoldDB" id="A0A6S6U653"/>
<keyword evidence="5" id="KW-0547">Nucleotide-binding</keyword>
<dbReference type="CDD" id="cd00130">
    <property type="entry name" value="PAS"/>
    <property type="match status" value="1"/>
</dbReference>
<dbReference type="SUPFAM" id="SSF55874">
    <property type="entry name" value="ATPase domain of HSP90 chaperone/DNA topoisomerase II/histidine kinase"/>
    <property type="match status" value="1"/>
</dbReference>
<dbReference type="GO" id="GO:0005524">
    <property type="term" value="F:ATP binding"/>
    <property type="evidence" value="ECO:0007669"/>
    <property type="project" value="UniProtKB-KW"/>
</dbReference>
<dbReference type="Pfam" id="PF00512">
    <property type="entry name" value="HisKA"/>
    <property type="match status" value="1"/>
</dbReference>
<organism evidence="16">
    <name type="scientific">uncultured Thiotrichaceae bacterium</name>
    <dbReference type="NCBI Taxonomy" id="298394"/>
    <lineage>
        <taxon>Bacteria</taxon>
        <taxon>Pseudomonadati</taxon>
        <taxon>Pseudomonadota</taxon>
        <taxon>Gammaproteobacteria</taxon>
        <taxon>Thiotrichales</taxon>
        <taxon>Thiotrichaceae</taxon>
        <taxon>environmental samples</taxon>
    </lineage>
</organism>
<evidence type="ECO:0000256" key="7">
    <source>
        <dbReference type="ARBA" id="ARBA00022801"/>
    </source>
</evidence>
<reference evidence="16" key="1">
    <citation type="submission" date="2020-01" db="EMBL/GenBank/DDBJ databases">
        <authorList>
            <person name="Meier V. D."/>
            <person name="Meier V D."/>
        </authorList>
    </citation>
    <scope>NUCLEOTIDE SEQUENCE</scope>
    <source>
        <strain evidence="16">HLG_WM_MAG_08</strain>
    </source>
</reference>
<dbReference type="Gene3D" id="3.30.450.20">
    <property type="entry name" value="PAS domain"/>
    <property type="match status" value="1"/>
</dbReference>
<dbReference type="InterPro" id="IPR005467">
    <property type="entry name" value="His_kinase_dom"/>
</dbReference>
<evidence type="ECO:0000259" key="15">
    <source>
        <dbReference type="PROSITE" id="PS50109"/>
    </source>
</evidence>
<dbReference type="Pfam" id="PF02518">
    <property type="entry name" value="HATPase_c"/>
    <property type="match status" value="1"/>
</dbReference>
<evidence type="ECO:0000256" key="6">
    <source>
        <dbReference type="ARBA" id="ARBA00022777"/>
    </source>
</evidence>
<keyword evidence="9" id="KW-0902">Two-component regulatory system</keyword>
<dbReference type="CDD" id="cd00082">
    <property type="entry name" value="HisKA"/>
    <property type="match status" value="1"/>
</dbReference>
<evidence type="ECO:0000256" key="9">
    <source>
        <dbReference type="ARBA" id="ARBA00023012"/>
    </source>
</evidence>
<protein>
    <recommendedName>
        <fullName evidence="12">Sensory histidine kinase/phosphatase NtrB</fullName>
        <ecNumber evidence="2">2.7.13.3</ecNumber>
    </recommendedName>
    <alternativeName>
        <fullName evidence="13">Nitrogen regulation protein NR(II)</fullName>
    </alternativeName>
    <alternativeName>
        <fullName evidence="14">Nitrogen regulator II</fullName>
    </alternativeName>
</protein>
<name>A0A6S6U653_9GAMM</name>
<dbReference type="InterPro" id="IPR035965">
    <property type="entry name" value="PAS-like_dom_sf"/>
</dbReference>
<accession>A0A6S6U653</accession>
<keyword evidence="8" id="KW-0067">ATP-binding</keyword>
<dbReference type="PROSITE" id="PS50109">
    <property type="entry name" value="HIS_KIN"/>
    <property type="match status" value="1"/>
</dbReference>
<evidence type="ECO:0000256" key="11">
    <source>
        <dbReference type="ARBA" id="ARBA00037696"/>
    </source>
</evidence>
<dbReference type="InterPro" id="IPR013767">
    <property type="entry name" value="PAS_fold"/>
</dbReference>
<keyword evidence="3" id="KW-0597">Phosphoprotein</keyword>
<comment type="function">
    <text evidence="11">Member of the two-component regulatory system NtrB/NtrC, which controls expression of the nitrogen-regulated (ntr) genes in response to nitrogen limitation. Under conditions of nitrogen limitation, NtrB autophosphorylates and transfers the phosphoryl group to NtrC. In the presence of nitrogen, acts as a phosphatase that dephosphorylates and inactivates NtrC.</text>
</comment>
<evidence type="ECO:0000256" key="4">
    <source>
        <dbReference type="ARBA" id="ARBA00022679"/>
    </source>
</evidence>
<dbReference type="PANTHER" id="PTHR43065:SF16">
    <property type="entry name" value="SENSORY HISTIDINE KINASE_PHOSPHATASE NTRB"/>
    <property type="match status" value="1"/>
</dbReference>
<dbReference type="EC" id="2.7.13.3" evidence="2"/>
<feature type="domain" description="Histidine kinase" evidence="15">
    <location>
        <begin position="152"/>
        <end position="364"/>
    </location>
</feature>
<evidence type="ECO:0000256" key="5">
    <source>
        <dbReference type="ARBA" id="ARBA00022741"/>
    </source>
</evidence>
<keyword evidence="4 16" id="KW-0808">Transferase</keyword>
<keyword evidence="6" id="KW-0418">Kinase</keyword>
<keyword evidence="10" id="KW-0535">Nitrogen fixation</keyword>
<dbReference type="NCBIfam" id="NF008293">
    <property type="entry name" value="PRK11073.1"/>
    <property type="match status" value="1"/>
</dbReference>
<dbReference type="SUPFAM" id="SSF55785">
    <property type="entry name" value="PYP-like sensor domain (PAS domain)"/>
    <property type="match status" value="1"/>
</dbReference>
<dbReference type="Pfam" id="PF00989">
    <property type="entry name" value="PAS"/>
    <property type="match status" value="1"/>
</dbReference>
<evidence type="ECO:0000256" key="12">
    <source>
        <dbReference type="ARBA" id="ARBA00039567"/>
    </source>
</evidence>
<evidence type="ECO:0000256" key="2">
    <source>
        <dbReference type="ARBA" id="ARBA00012438"/>
    </source>
</evidence>
<dbReference type="GO" id="GO:0016787">
    <property type="term" value="F:hydrolase activity"/>
    <property type="evidence" value="ECO:0007669"/>
    <property type="project" value="UniProtKB-KW"/>
</dbReference>
<evidence type="ECO:0000256" key="3">
    <source>
        <dbReference type="ARBA" id="ARBA00022553"/>
    </source>
</evidence>
<evidence type="ECO:0000256" key="8">
    <source>
        <dbReference type="ARBA" id="ARBA00022840"/>
    </source>
</evidence>
<dbReference type="Gene3D" id="3.30.565.10">
    <property type="entry name" value="Histidine kinase-like ATPase, C-terminal domain"/>
    <property type="match status" value="1"/>
</dbReference>
<evidence type="ECO:0000313" key="16">
    <source>
        <dbReference type="EMBL" id="CAA6823006.1"/>
    </source>
</evidence>
<dbReference type="InterPro" id="IPR003661">
    <property type="entry name" value="HisK_dim/P_dom"/>
</dbReference>
<comment type="catalytic activity">
    <reaction evidence="1">
        <text>ATP + protein L-histidine = ADP + protein N-phospho-L-histidine.</text>
        <dbReference type="EC" id="2.7.13.3"/>
    </reaction>
</comment>
<dbReference type="GO" id="GO:0006355">
    <property type="term" value="P:regulation of DNA-templated transcription"/>
    <property type="evidence" value="ECO:0007669"/>
    <property type="project" value="InterPro"/>
</dbReference>
<dbReference type="PRINTS" id="PR00344">
    <property type="entry name" value="BCTRLSENSOR"/>
</dbReference>
<evidence type="ECO:0000256" key="1">
    <source>
        <dbReference type="ARBA" id="ARBA00000085"/>
    </source>
</evidence>
<dbReference type="SMART" id="SM00388">
    <property type="entry name" value="HisKA"/>
    <property type="match status" value="1"/>
</dbReference>
<dbReference type="Gene3D" id="1.10.287.130">
    <property type="match status" value="1"/>
</dbReference>
<gene>
    <name evidence="16" type="ORF">HELGO_WM57003</name>
</gene>
<dbReference type="InterPro" id="IPR036097">
    <property type="entry name" value="HisK_dim/P_sf"/>
</dbReference>
<dbReference type="SMART" id="SM00091">
    <property type="entry name" value="PAS"/>
    <property type="match status" value="1"/>
</dbReference>
<dbReference type="GO" id="GO:0000155">
    <property type="term" value="F:phosphorelay sensor kinase activity"/>
    <property type="evidence" value="ECO:0007669"/>
    <property type="project" value="InterPro"/>
</dbReference>
<dbReference type="InterPro" id="IPR004358">
    <property type="entry name" value="Sig_transdc_His_kin-like_C"/>
</dbReference>
<evidence type="ECO:0000256" key="10">
    <source>
        <dbReference type="ARBA" id="ARBA00023231"/>
    </source>
</evidence>
<dbReference type="InterPro" id="IPR003594">
    <property type="entry name" value="HATPase_dom"/>
</dbReference>
<dbReference type="InterPro" id="IPR000014">
    <property type="entry name" value="PAS"/>
</dbReference>
<sequence>MALILLSFTLMKKKPLNHDHLLDIMACSVIVLDHKLRVTYLNQSAEILLSHSLNRIQGTDIYDIMWGESFYEQLECARQQNEPQAIRAASLTLADNQQIMLDCIITPQQESTAPDKQHWLLLELHRIDRQLQIVRDKQIQQQQQAIAELVRGLAHEVKNPLGGLRGAAQLLESELGSEELKEYTQIIISEADRLKRLVDDLLGPGKMPDYEHINIHEILEHVCNLIQIEAGTKITVKRDYDPSIPELKCDRGHMIQVVLNIASNAVRALNGQGTIKLRTRILRQFTIHQKRHKLVLKTDVFDDGVGVPERLQDKLFLPMVSGHAEGSGLGLAIAQSLINQSGGMIQFESKPGATCFSILLPLNNKDNGHG</sequence>
<evidence type="ECO:0000256" key="13">
    <source>
        <dbReference type="ARBA" id="ARBA00042313"/>
    </source>
</evidence>
<evidence type="ECO:0000256" key="14">
    <source>
        <dbReference type="ARBA" id="ARBA00043094"/>
    </source>
</evidence>
<dbReference type="PANTHER" id="PTHR43065">
    <property type="entry name" value="SENSOR HISTIDINE KINASE"/>
    <property type="match status" value="1"/>
</dbReference>
<dbReference type="EMBL" id="CACVAV010000356">
    <property type="protein sequence ID" value="CAA6823006.1"/>
    <property type="molecule type" value="Genomic_DNA"/>
</dbReference>
<dbReference type="SMART" id="SM00387">
    <property type="entry name" value="HATPase_c"/>
    <property type="match status" value="1"/>
</dbReference>